<accession>A0A0B7G0K3</accession>
<protein>
    <recommendedName>
        <fullName evidence="2">T6SS Phospholipase effector Tle1-like catalytic domain-containing protein</fullName>
    </recommendedName>
</protein>
<dbReference type="AlphaFoldDB" id="A0A0B7G0K3"/>
<organism evidence="3 4">
    <name type="scientific">Thanatephorus cucumeris (strain AG1-IB / isolate 7/3/14)</name>
    <name type="common">Lettuce bottom rot fungus</name>
    <name type="synonym">Rhizoctonia solani</name>
    <dbReference type="NCBI Taxonomy" id="1108050"/>
    <lineage>
        <taxon>Eukaryota</taxon>
        <taxon>Fungi</taxon>
        <taxon>Dikarya</taxon>
        <taxon>Basidiomycota</taxon>
        <taxon>Agaricomycotina</taxon>
        <taxon>Agaricomycetes</taxon>
        <taxon>Cantharellales</taxon>
        <taxon>Ceratobasidiaceae</taxon>
        <taxon>Rhizoctonia</taxon>
        <taxon>Rhizoctonia solani AG-1</taxon>
    </lineage>
</organism>
<evidence type="ECO:0000256" key="1">
    <source>
        <dbReference type="SAM" id="MobiDB-lite"/>
    </source>
</evidence>
<dbReference type="PANTHER" id="PTHR33840:SF2">
    <property type="entry name" value="TLE1 PHOSPHOLIPASE DOMAIN-CONTAINING PROTEIN"/>
    <property type="match status" value="1"/>
</dbReference>
<feature type="compositionally biased region" description="Polar residues" evidence="1">
    <location>
        <begin position="1"/>
        <end position="33"/>
    </location>
</feature>
<dbReference type="STRING" id="1108050.A0A0B7G0K3"/>
<dbReference type="Proteomes" id="UP000059188">
    <property type="component" value="Unassembled WGS sequence"/>
</dbReference>
<feature type="domain" description="T6SS Phospholipase effector Tle1-like catalytic" evidence="2">
    <location>
        <begin position="46"/>
        <end position="282"/>
    </location>
</feature>
<sequence length="282" mass="31858">MRDQPQISNASGVTGPKSGTGQTVKLAQRTDQPLDQHGPPGSTKGRKLVVCIDGTSNQYSDKNTNVIELYSAIKKDTNQLTYYNSGVGTYAKPSWRSYTYLKQVLNNVIDLAIAWNLEKVIIGAYRWLSDTYRPDDQIFLFGFSRGAYQVRALAAMIESVGLLYAGNQEQISFAWELYSDRRHSGKDHQARIRVFKETFSRKEVKIHFLGAWDTVSSIGLVRGNLLPLTENCAYIAHFRHALALDERRVKFLPEHVLSTDHSAESENHTVKEVWFVGTHSDM</sequence>
<dbReference type="InterPro" id="IPR029058">
    <property type="entry name" value="AB_hydrolase_fold"/>
</dbReference>
<evidence type="ECO:0000313" key="3">
    <source>
        <dbReference type="EMBL" id="CEL61972.1"/>
    </source>
</evidence>
<reference evidence="3 4" key="1">
    <citation type="submission" date="2014-11" db="EMBL/GenBank/DDBJ databases">
        <authorList>
            <person name="Wibberg Daniel"/>
        </authorList>
    </citation>
    <scope>NUCLEOTIDE SEQUENCE [LARGE SCALE GENOMIC DNA]</scope>
    <source>
        <strain evidence="3">Rhizoctonia solani AG1-IB 7/3/14</strain>
    </source>
</reference>
<evidence type="ECO:0000259" key="2">
    <source>
        <dbReference type="Pfam" id="PF09994"/>
    </source>
</evidence>
<dbReference type="OrthoDB" id="538223at2759"/>
<keyword evidence="4" id="KW-1185">Reference proteome</keyword>
<proteinExistence type="predicted"/>
<feature type="region of interest" description="Disordered" evidence="1">
    <location>
        <begin position="1"/>
        <end position="46"/>
    </location>
</feature>
<dbReference type="SUPFAM" id="SSF53474">
    <property type="entry name" value="alpha/beta-Hydrolases"/>
    <property type="match status" value="1"/>
</dbReference>
<dbReference type="EMBL" id="LN679105">
    <property type="protein sequence ID" value="CEL61972.1"/>
    <property type="molecule type" value="Genomic_DNA"/>
</dbReference>
<gene>
    <name evidence="3" type="ORF">RSOLAG1IB_04722</name>
</gene>
<dbReference type="Pfam" id="PF09994">
    <property type="entry name" value="T6SS_Tle1-like_cat"/>
    <property type="match status" value="1"/>
</dbReference>
<name>A0A0B7G0K3_THACB</name>
<dbReference type="InterPro" id="IPR018712">
    <property type="entry name" value="Tle1-like_cat"/>
</dbReference>
<dbReference type="PANTHER" id="PTHR33840">
    <property type="match status" value="1"/>
</dbReference>
<evidence type="ECO:0000313" key="4">
    <source>
        <dbReference type="Proteomes" id="UP000059188"/>
    </source>
</evidence>